<accession>A0ACC1SJI7</accession>
<dbReference type="EMBL" id="JANRMS010000372">
    <property type="protein sequence ID" value="KAJ3541083.1"/>
    <property type="molecule type" value="Genomic_DNA"/>
</dbReference>
<evidence type="ECO:0000313" key="1">
    <source>
        <dbReference type="EMBL" id="KAJ3541083.1"/>
    </source>
</evidence>
<gene>
    <name evidence="1" type="ORF">NM208_g4772</name>
</gene>
<protein>
    <submittedName>
        <fullName evidence="1">Uncharacterized protein</fullName>
    </submittedName>
</protein>
<keyword evidence="2" id="KW-1185">Reference proteome</keyword>
<sequence>MENLDNHTAQNPSSEPSTQDDPGLPKITSHTELSDSHTKSQAVLRTLFPSDSLDALVSMSREELLAKAQASILGLSSGATEKPDDAFQILEPPPERDFTWDEVSDDGSETSRIADDVNGLSLSADSIRESYLGLSSVPTILRVIAHLSPQTRQLVLSGPPTRSTPTEPGATPEVVQSGDADEMSLINAYFYHVHPVTPMVDEADFRQRYAQMGIKDNLRGSWLALLNMVLAMGCLASDATHFDGHNIYYKRATQHLGISSFGSGHLYMVQALGLFGGYLLHYLHKPNTASAVLGGAIRMAVAMGLHRVRLHQRDSTECEATAGSTIVARIQTWWSIFCLDTWAATTLGRPNLGYWNPATVLTSPMSSLASTDYGNISLSASERFCKIATRIQGRLVHPPLIREDEVRVFDRELSAWQKSLHPFLASRQQCPPNLRIARGLLWSRFMTTRLTLYRPSFLNAALRQKLAGPNTKSKLVCKCVEAARDTVDVIDLDWFPNQLLSWNSAWHLFQAALVLILAFVLDREWAREQRCGEYLSKVLELFARVEHSSPGGTKSKELLELLYRTVDNADDMKYTEEVDTSSVLDFLDMDLVGDDYDWVALFCKNNG</sequence>
<reference evidence="1" key="1">
    <citation type="submission" date="2022-08" db="EMBL/GenBank/DDBJ databases">
        <title>Genome Sequence of Fusarium decemcellulare.</title>
        <authorList>
            <person name="Buettner E."/>
        </authorList>
    </citation>
    <scope>NUCLEOTIDE SEQUENCE</scope>
    <source>
        <strain evidence="1">Babe19</strain>
    </source>
</reference>
<name>A0ACC1SJI7_9HYPO</name>
<comment type="caution">
    <text evidence="1">The sequence shown here is derived from an EMBL/GenBank/DDBJ whole genome shotgun (WGS) entry which is preliminary data.</text>
</comment>
<evidence type="ECO:0000313" key="2">
    <source>
        <dbReference type="Proteomes" id="UP001148629"/>
    </source>
</evidence>
<dbReference type="Proteomes" id="UP001148629">
    <property type="component" value="Unassembled WGS sequence"/>
</dbReference>
<organism evidence="1 2">
    <name type="scientific">Fusarium decemcellulare</name>
    <dbReference type="NCBI Taxonomy" id="57161"/>
    <lineage>
        <taxon>Eukaryota</taxon>
        <taxon>Fungi</taxon>
        <taxon>Dikarya</taxon>
        <taxon>Ascomycota</taxon>
        <taxon>Pezizomycotina</taxon>
        <taxon>Sordariomycetes</taxon>
        <taxon>Hypocreomycetidae</taxon>
        <taxon>Hypocreales</taxon>
        <taxon>Nectriaceae</taxon>
        <taxon>Fusarium</taxon>
        <taxon>Fusarium decemcellulare species complex</taxon>
    </lineage>
</organism>
<proteinExistence type="predicted"/>